<feature type="binding site" description="axial binding residue" evidence="15">
    <location>
        <position position="213"/>
    </location>
    <ligand>
        <name>heme c</name>
        <dbReference type="ChEBI" id="CHEBI:61717"/>
        <label>3</label>
    </ligand>
    <ligandPart>
        <name>Fe</name>
        <dbReference type="ChEBI" id="CHEBI:18248"/>
    </ligandPart>
</feature>
<feature type="chain" id="PRO_5008982129" description="Cytochrome c-552" evidence="15">
    <location>
        <begin position="27"/>
        <end position="478"/>
    </location>
</feature>
<dbReference type="GO" id="GO:0042279">
    <property type="term" value="F:nitrite reductase (cytochrome, ammonia-forming) activity"/>
    <property type="evidence" value="ECO:0007669"/>
    <property type="project" value="UniProtKB-UniRule"/>
</dbReference>
<proteinExistence type="inferred from homology"/>
<dbReference type="PANTHER" id="PTHR30633">
    <property type="entry name" value="CYTOCHROME C-552 RESPIRATORY NITRITE REDUCTASE"/>
    <property type="match status" value="1"/>
</dbReference>
<evidence type="ECO:0000256" key="1">
    <source>
        <dbReference type="ARBA" id="ARBA00004418"/>
    </source>
</evidence>
<dbReference type="UniPathway" id="UPA00653"/>
<evidence type="ECO:0000256" key="13">
    <source>
        <dbReference type="ARBA" id="ARBA00049131"/>
    </source>
</evidence>
<organism evidence="16 17">
    <name type="scientific">Trabulsiella guamensis ATCC 49490</name>
    <dbReference type="NCBI Taxonomy" id="1005994"/>
    <lineage>
        <taxon>Bacteria</taxon>
        <taxon>Pseudomonadati</taxon>
        <taxon>Pseudomonadota</taxon>
        <taxon>Gammaproteobacteria</taxon>
        <taxon>Enterobacterales</taxon>
        <taxon>Enterobacteriaceae</taxon>
        <taxon>Trabulsiella</taxon>
    </lineage>
</organism>
<feature type="binding site" description="covalent" evidence="15">
    <location>
        <position position="163"/>
    </location>
    <ligand>
        <name>heme c</name>
        <dbReference type="ChEBI" id="CHEBI:61717"/>
        <label>2</label>
    </ligand>
</feature>
<dbReference type="RefSeq" id="WP_038156793.1">
    <property type="nucleotide sequence ID" value="NZ_JMTB01000077.1"/>
</dbReference>
<protein>
    <recommendedName>
        <fullName evidence="15">Cytochrome c-552</fullName>
        <ecNumber evidence="15">1.7.2.2</ecNumber>
    </recommendedName>
    <alternativeName>
        <fullName evidence="15">Ammonia-forming cytochrome c nitrite reductase</fullName>
        <shortName evidence="15">Cytochrome c nitrite reductase</shortName>
    </alternativeName>
</protein>
<feature type="binding site" description="axial binding residue" evidence="15">
    <location>
        <position position="301"/>
    </location>
    <ligand>
        <name>heme c</name>
        <dbReference type="ChEBI" id="CHEBI:61717"/>
        <label>2</label>
    </ligand>
    <ligandPart>
        <name>Fe</name>
        <dbReference type="ChEBI" id="CHEBI:18248"/>
    </ligandPart>
</feature>
<keyword evidence="17" id="KW-1185">Reference proteome</keyword>
<comment type="cofactor">
    <cofactor evidence="15">
        <name>Ca(2+)</name>
        <dbReference type="ChEBI" id="CHEBI:29108"/>
    </cofactor>
    <text evidence="15">Binds 1 Ca(2+) ion per monomer.</text>
</comment>
<feature type="binding site" evidence="15">
    <location>
        <position position="263"/>
    </location>
    <ligand>
        <name>Ca(2+)</name>
        <dbReference type="ChEBI" id="CHEBI:29108"/>
    </ligand>
</feature>
<dbReference type="EC" id="1.7.2.2" evidence="15"/>
<comment type="subcellular location">
    <subcellularLocation>
        <location evidence="1 15">Periplasm</location>
    </subcellularLocation>
</comment>
<dbReference type="SUPFAM" id="SSF48695">
    <property type="entry name" value="Multiheme cytochromes"/>
    <property type="match status" value="1"/>
</dbReference>
<evidence type="ECO:0000256" key="11">
    <source>
        <dbReference type="ARBA" id="ARBA00023002"/>
    </source>
</evidence>
<dbReference type="GO" id="GO:0005506">
    <property type="term" value="F:iron ion binding"/>
    <property type="evidence" value="ECO:0007669"/>
    <property type="project" value="UniProtKB-UniRule"/>
</dbReference>
<feature type="binding site" evidence="15">
    <location>
        <position position="264"/>
    </location>
    <ligand>
        <name>substrate</name>
    </ligand>
</feature>
<evidence type="ECO:0000256" key="10">
    <source>
        <dbReference type="ARBA" id="ARBA00022982"/>
    </source>
</evidence>
<keyword evidence="7 15" id="KW-0732">Signal</keyword>
<dbReference type="AlphaFoldDB" id="A0A085A9G7"/>
<dbReference type="InterPro" id="IPR017570">
    <property type="entry name" value="Cyt_c_NO2Rdtase_formate-dep"/>
</dbReference>
<feature type="binding site" evidence="15">
    <location>
        <position position="216"/>
    </location>
    <ligand>
        <name>Ca(2+)</name>
        <dbReference type="ChEBI" id="CHEBI:29108"/>
    </ligand>
</feature>
<dbReference type="Proteomes" id="UP000028630">
    <property type="component" value="Unassembled WGS sequence"/>
</dbReference>
<dbReference type="Gene3D" id="1.10.1130.10">
    <property type="entry name" value="Flavocytochrome C3, Chain A"/>
    <property type="match status" value="1"/>
</dbReference>
<evidence type="ECO:0000256" key="14">
    <source>
        <dbReference type="ARBA" id="ARBA00058745"/>
    </source>
</evidence>
<comment type="cofactor">
    <cofactor evidence="15">
        <name>heme c</name>
        <dbReference type="ChEBI" id="CHEBI:61717"/>
    </cofactor>
    <text evidence="15">Binds 5 heme c groups covalently per monomer.</text>
</comment>
<dbReference type="NCBIfam" id="NF008339">
    <property type="entry name" value="PRK11125.1"/>
    <property type="match status" value="1"/>
</dbReference>
<evidence type="ECO:0000256" key="5">
    <source>
        <dbReference type="ARBA" id="ARBA00022617"/>
    </source>
</evidence>
<feature type="binding site" description="covalent" evidence="15">
    <location>
        <position position="285"/>
    </location>
    <ligand>
        <name>heme c</name>
        <dbReference type="ChEBI" id="CHEBI:61717"/>
        <label>4</label>
    </ligand>
</feature>
<name>A0A085A9G7_9ENTR</name>
<evidence type="ECO:0000256" key="8">
    <source>
        <dbReference type="ARBA" id="ARBA00022764"/>
    </source>
</evidence>
<keyword evidence="9 15" id="KW-0106">Calcium</keyword>
<dbReference type="NCBIfam" id="TIGR03152">
    <property type="entry name" value="cyto_c552_HCOOH"/>
    <property type="match status" value="1"/>
</dbReference>
<dbReference type="GO" id="GO:0019645">
    <property type="term" value="P:anaerobic electron transport chain"/>
    <property type="evidence" value="ECO:0007669"/>
    <property type="project" value="TreeGrafter"/>
</dbReference>
<gene>
    <name evidence="15 16" type="primary">nrfA</name>
    <name evidence="16" type="ORF">GTGU_02265</name>
</gene>
<reference evidence="17" key="1">
    <citation type="submission" date="2014-05" db="EMBL/GenBank/DDBJ databases">
        <title>ATOL: Assembling a taxonomically balanced genome-scale reconstruction of the evolutionary history of the Enterobacteriaceae.</title>
        <authorList>
            <person name="Plunkett G. III"/>
            <person name="Neeno-Eckwall E.C."/>
            <person name="Glasner J.D."/>
            <person name="Perna N.T."/>
        </authorList>
    </citation>
    <scope>NUCLEOTIDE SEQUENCE [LARGE SCALE GENOMIC DNA]</scope>
    <source>
        <strain evidence="17">ATCC 49490</strain>
    </source>
</reference>
<evidence type="ECO:0000256" key="6">
    <source>
        <dbReference type="ARBA" id="ARBA00022723"/>
    </source>
</evidence>
<feature type="binding site" description="axial binding residue" evidence="15">
    <location>
        <position position="318"/>
    </location>
    <ligand>
        <name>heme c</name>
        <dbReference type="ChEBI" id="CHEBI:61717"/>
        <label>5</label>
    </ligand>
    <ligandPart>
        <name>Fe</name>
        <dbReference type="ChEBI" id="CHEBI:18248"/>
    </ligandPart>
</feature>
<feature type="binding site" evidence="15">
    <location>
        <position position="216"/>
    </location>
    <ligand>
        <name>substrate</name>
    </ligand>
</feature>
<keyword evidence="10 15" id="KW-0249">Electron transport</keyword>
<dbReference type="GO" id="GO:0030288">
    <property type="term" value="C:outer membrane-bounded periplasmic space"/>
    <property type="evidence" value="ECO:0007669"/>
    <property type="project" value="TreeGrafter"/>
</dbReference>
<dbReference type="CDD" id="cd00548">
    <property type="entry name" value="NrfA-like"/>
    <property type="match status" value="1"/>
</dbReference>
<keyword evidence="11 15" id="KW-0560">Oxidoreductase</keyword>
<comment type="function">
    <text evidence="14">Catalyzes the reduction of nitrite to ammonia, consuming six electrons in the process. Has very low activity toward hydroxylamine. Has even lower activity toward sulfite. Sulfite reductase activity is maximal at neutral pH.</text>
</comment>
<dbReference type="Pfam" id="PF02335">
    <property type="entry name" value="Cytochrom_C552"/>
    <property type="match status" value="1"/>
</dbReference>
<dbReference type="FunFam" id="1.10.1130.10:FF:000002">
    <property type="entry name" value="Cytochrome c-552"/>
    <property type="match status" value="1"/>
</dbReference>
<evidence type="ECO:0000313" key="16">
    <source>
        <dbReference type="EMBL" id="KFC06862.1"/>
    </source>
</evidence>
<feature type="binding site" description="covalent" evidence="15">
    <location>
        <position position="317"/>
    </location>
    <ligand>
        <name>heme c</name>
        <dbReference type="ChEBI" id="CHEBI:61717"/>
        <label>5</label>
    </ligand>
</feature>
<feature type="binding site" description="covalent" evidence="15">
    <location>
        <position position="209"/>
    </location>
    <ligand>
        <name>heme c</name>
        <dbReference type="ChEBI" id="CHEBI:61717"/>
        <label>3</label>
    </ligand>
</feature>
<dbReference type="PIRSF" id="PIRSF000243">
    <property type="entry name" value="Cyt_c552"/>
    <property type="match status" value="1"/>
</dbReference>
<feature type="binding site" description="axial binding residue" evidence="15">
    <location>
        <position position="164"/>
    </location>
    <ligand>
        <name>heme c</name>
        <dbReference type="ChEBI" id="CHEBI:61717"/>
        <label>2</label>
    </ligand>
    <ligandPart>
        <name>Fe</name>
        <dbReference type="ChEBI" id="CHEBI:18248"/>
    </ligandPart>
</feature>
<dbReference type="eggNOG" id="COG3303">
    <property type="taxonomic scope" value="Bacteria"/>
</dbReference>
<evidence type="ECO:0000256" key="7">
    <source>
        <dbReference type="ARBA" id="ARBA00022729"/>
    </source>
</evidence>
<evidence type="ECO:0000256" key="15">
    <source>
        <dbReference type="HAMAP-Rule" id="MF_01182"/>
    </source>
</evidence>
<evidence type="ECO:0000313" key="17">
    <source>
        <dbReference type="Proteomes" id="UP000028630"/>
    </source>
</evidence>
<feature type="binding site" description="axial binding residue" evidence="15">
    <location>
        <position position="286"/>
    </location>
    <ligand>
        <name>heme c</name>
        <dbReference type="ChEBI" id="CHEBI:61717"/>
        <label>4</label>
    </ligand>
    <ligandPart>
        <name>Fe</name>
        <dbReference type="ChEBI" id="CHEBI:18248"/>
    </ligandPart>
</feature>
<evidence type="ECO:0000256" key="9">
    <source>
        <dbReference type="ARBA" id="ARBA00022837"/>
    </source>
</evidence>
<keyword evidence="12 15" id="KW-0408">Iron</keyword>
<evidence type="ECO:0000256" key="3">
    <source>
        <dbReference type="ARBA" id="ARBA00009288"/>
    </source>
</evidence>
<evidence type="ECO:0000256" key="12">
    <source>
        <dbReference type="ARBA" id="ARBA00023004"/>
    </source>
</evidence>
<feature type="binding site" description="covalent" evidence="15">
    <location>
        <position position="212"/>
    </location>
    <ligand>
        <name>heme c</name>
        <dbReference type="ChEBI" id="CHEBI:61717"/>
        <label>3</label>
    </ligand>
</feature>
<dbReference type="EMBL" id="JMTB01000077">
    <property type="protein sequence ID" value="KFC06862.1"/>
    <property type="molecule type" value="Genomic_DNA"/>
</dbReference>
<dbReference type="HAMAP" id="MF_01182">
    <property type="entry name" value="Cytochrom_C552"/>
    <property type="match status" value="1"/>
</dbReference>
<comment type="pathway">
    <text evidence="2 15">Nitrogen metabolism; nitrate reduction (assimilation).</text>
</comment>
<comment type="similarity">
    <text evidence="3 15">Belongs to the cytochrome c-552 family.</text>
</comment>
<dbReference type="FunFam" id="1.20.140.10:FF:000014">
    <property type="entry name" value="Cytochrome c-552"/>
    <property type="match status" value="1"/>
</dbReference>
<dbReference type="GO" id="GO:0020037">
    <property type="term" value="F:heme binding"/>
    <property type="evidence" value="ECO:0007669"/>
    <property type="project" value="InterPro"/>
</dbReference>
<keyword evidence="5 15" id="KW-0349">Heme</keyword>
<feature type="binding site" description="axial binding residue" evidence="15">
    <location>
        <position position="275"/>
    </location>
    <ligand>
        <name>heme c</name>
        <dbReference type="ChEBI" id="CHEBI:61717"/>
        <label>5</label>
    </ligand>
    <ligandPart>
        <name>Fe</name>
        <dbReference type="ChEBI" id="CHEBI:18248"/>
    </ligandPart>
</feature>
<feature type="binding site" description="covalent" evidence="15">
    <location>
        <position position="125"/>
    </location>
    <ligand>
        <name>heme c</name>
        <dbReference type="ChEBI" id="CHEBI:61717"/>
        <label>1</label>
    </ligand>
</feature>
<feature type="binding site" description="covalent" evidence="15">
    <location>
        <position position="160"/>
    </location>
    <ligand>
        <name>heme c</name>
        <dbReference type="ChEBI" id="CHEBI:61717"/>
        <label>2</label>
    </ligand>
</feature>
<feature type="binding site" description="axial binding residue" evidence="15">
    <location>
        <position position="393"/>
    </location>
    <ligand>
        <name>heme c</name>
        <dbReference type="ChEBI" id="CHEBI:61717"/>
        <label>4</label>
    </ligand>
    <ligandPart>
        <name>Fe</name>
        <dbReference type="ChEBI" id="CHEBI:18248"/>
    </ligandPart>
</feature>
<evidence type="ECO:0000256" key="4">
    <source>
        <dbReference type="ARBA" id="ARBA00022448"/>
    </source>
</evidence>
<feature type="binding site" description="covalent" evidence="15">
    <location>
        <position position="314"/>
    </location>
    <ligand>
        <name>heme c</name>
        <dbReference type="ChEBI" id="CHEBI:61717"/>
        <label>5</label>
    </ligand>
</feature>
<feature type="signal peptide" evidence="15">
    <location>
        <begin position="1"/>
        <end position="26"/>
    </location>
</feature>
<comment type="caution">
    <text evidence="16">The sequence shown here is derived from an EMBL/GenBank/DDBJ whole genome shotgun (WGS) entry which is preliminary data.</text>
</comment>
<sequence precursor="true">MARIKISARRIFSLILPLCFIFSANAEPTAVPAKSAPIEAKNETFASKNPDQYQSWKATSEQSDRVDALAEDPRLVILWAGYPFSRDYNKPRGHAYAVTDVRETLRTGAPKNAEDGPLPMACWSCKSPDVARLIQKEGEDGYFHGKWARGGPEIVNNLGCADCHNTASPDFAQGKPALTLSRPYAARAMETIGKPFEKASRFDQQSMVCAQCHVEYHFDGANKAVKFPWDDGMKVEDMEKYYDAITFADWVNPLSKTPMLKAQHPEYETWTVGIHGKNNVTCIDCHMPKVQNAEGKTYTSHKIGNPFDNFEQTCVNCHTQDKATLQNIVAERKEAIRVLKLKVEDQIVRAHFEAKAAWDAGAKEADMKPILADIRHAQWRWDLAIASHGIHMHAPDEGLRMLGGALDKAADARTKLVRLLATMGITHEIPMPDISTKEKAQAAIGLNMQQIKAEKEDFLKTVVPQWEEQARKNGLLSQ</sequence>
<dbReference type="GO" id="GO:0042128">
    <property type="term" value="P:nitrate assimilation"/>
    <property type="evidence" value="ECO:0007669"/>
    <property type="project" value="UniProtKB-UniRule"/>
</dbReference>
<feature type="binding site" description="covalent" evidence="15">
    <location>
        <position position="282"/>
    </location>
    <ligand>
        <name>heme c</name>
        <dbReference type="ChEBI" id="CHEBI:61717"/>
        <label>4</label>
    </ligand>
</feature>
<dbReference type="Gene3D" id="1.20.140.10">
    <property type="entry name" value="Butyryl-CoA Dehydrogenase, subunit A, domain 3"/>
    <property type="match status" value="1"/>
</dbReference>
<dbReference type="InterPro" id="IPR036280">
    <property type="entry name" value="Multihaem_cyt_sf"/>
</dbReference>
<feature type="binding site" evidence="15">
    <location>
        <position position="261"/>
    </location>
    <ligand>
        <name>Ca(2+)</name>
        <dbReference type="ChEBI" id="CHEBI:29108"/>
    </ligand>
</feature>
<evidence type="ECO:0000256" key="2">
    <source>
        <dbReference type="ARBA" id="ARBA00005096"/>
    </source>
</evidence>
<feature type="binding site" description="covalent" evidence="15">
    <location>
        <position position="122"/>
    </location>
    <ligand>
        <name>heme c</name>
        <dbReference type="ChEBI" id="CHEBI:61717"/>
        <label>1</label>
    </ligand>
</feature>
<keyword evidence="6 15" id="KW-0479">Metal-binding</keyword>
<keyword evidence="8 15" id="KW-0574">Periplasm</keyword>
<keyword evidence="4 15" id="KW-0813">Transport</keyword>
<feature type="binding site" evidence="15">
    <location>
        <position position="215"/>
    </location>
    <ligand>
        <name>Ca(2+)</name>
        <dbReference type="ChEBI" id="CHEBI:29108"/>
    </ligand>
</feature>
<dbReference type="PANTHER" id="PTHR30633:SF0">
    <property type="entry name" value="CYTOCHROME C-552"/>
    <property type="match status" value="1"/>
</dbReference>
<comment type="catalytic activity">
    <reaction evidence="13 15">
        <text>6 Fe(III)-[cytochrome c] + NH4(+) + 2 H2O = 6 Fe(II)-[cytochrome c] + nitrite + 8 H(+)</text>
        <dbReference type="Rhea" id="RHEA:13089"/>
        <dbReference type="Rhea" id="RHEA-COMP:10350"/>
        <dbReference type="Rhea" id="RHEA-COMP:14399"/>
        <dbReference type="ChEBI" id="CHEBI:15377"/>
        <dbReference type="ChEBI" id="CHEBI:15378"/>
        <dbReference type="ChEBI" id="CHEBI:16301"/>
        <dbReference type="ChEBI" id="CHEBI:28938"/>
        <dbReference type="ChEBI" id="CHEBI:29033"/>
        <dbReference type="ChEBI" id="CHEBI:29034"/>
        <dbReference type="EC" id="1.7.2.2"/>
    </reaction>
</comment>
<dbReference type="OrthoDB" id="9780421at2"/>
<feature type="binding site" description="axial binding residue" evidence="15">
    <location>
        <position position="126"/>
    </location>
    <ligand>
        <name>heme c</name>
        <dbReference type="ChEBI" id="CHEBI:61717"/>
        <label>1</label>
    </ligand>
    <ligandPart>
        <name>Fe</name>
        <dbReference type="ChEBI" id="CHEBI:18248"/>
    </ligandPart>
</feature>
<dbReference type="GO" id="GO:0005509">
    <property type="term" value="F:calcium ion binding"/>
    <property type="evidence" value="ECO:0007669"/>
    <property type="project" value="UniProtKB-UniRule"/>
</dbReference>
<accession>A0A085A9G7</accession>
<feature type="binding site" description="axial binding residue" evidence="15">
    <location>
        <position position="94"/>
    </location>
    <ligand>
        <name>heme c</name>
        <dbReference type="ChEBI" id="CHEBI:61717"/>
        <label>3</label>
    </ligand>
    <ligandPart>
        <name>Fe</name>
        <dbReference type="ChEBI" id="CHEBI:18248"/>
    </ligandPart>
</feature>
<dbReference type="InterPro" id="IPR003321">
    <property type="entry name" value="Cyt_c552"/>
</dbReference>